<dbReference type="Gene3D" id="3.40.50.150">
    <property type="entry name" value="Vaccinia Virus protein VP39"/>
    <property type="match status" value="1"/>
</dbReference>
<keyword evidence="5" id="KW-0949">S-adenosyl-L-methionine</keyword>
<dbReference type="OrthoDB" id="419617at2759"/>
<evidence type="ECO:0000256" key="2">
    <source>
        <dbReference type="ARBA" id="ARBA00022490"/>
    </source>
</evidence>
<accession>A0A9C7Q056</accession>
<dbReference type="GO" id="GO:0016279">
    <property type="term" value="F:protein-lysine N-methyltransferase activity"/>
    <property type="evidence" value="ECO:0007669"/>
    <property type="project" value="TreeGrafter"/>
</dbReference>
<dbReference type="PANTHER" id="PTHR43648:SF1">
    <property type="entry name" value="ELECTRON TRANSFER FLAVOPROTEIN BETA SUBUNIT LYSINE METHYLTRANSFERASE"/>
    <property type="match status" value="1"/>
</dbReference>
<name>A0A9C7Q056_9RHOD</name>
<organism evidence="9 10">
    <name type="scientific">Galdieria partita</name>
    <dbReference type="NCBI Taxonomy" id="83374"/>
    <lineage>
        <taxon>Eukaryota</taxon>
        <taxon>Rhodophyta</taxon>
        <taxon>Bangiophyceae</taxon>
        <taxon>Galdieriales</taxon>
        <taxon>Galdieriaceae</taxon>
        <taxon>Galdieria</taxon>
    </lineage>
</organism>
<evidence type="ECO:0000313" key="9">
    <source>
        <dbReference type="EMBL" id="GJQ13776.1"/>
    </source>
</evidence>
<keyword evidence="2" id="KW-0963">Cytoplasm</keyword>
<comment type="similarity">
    <text evidence="6">Belongs to the methyltransferase superfamily. ETFBKMT family.</text>
</comment>
<dbReference type="GO" id="GO:0005829">
    <property type="term" value="C:cytosol"/>
    <property type="evidence" value="ECO:0007669"/>
    <property type="project" value="TreeGrafter"/>
</dbReference>
<keyword evidence="3" id="KW-0489">Methyltransferase</keyword>
<evidence type="ECO:0000256" key="7">
    <source>
        <dbReference type="ARBA" id="ARBA00041867"/>
    </source>
</evidence>
<reference evidence="9" key="1">
    <citation type="journal article" date="2022" name="Proc. Natl. Acad. Sci. U.S.A.">
        <title>Life cycle and functional genomics of the unicellular red alga Galdieria for elucidating algal and plant evolution and industrial use.</title>
        <authorList>
            <person name="Hirooka S."/>
            <person name="Itabashi T."/>
            <person name="Ichinose T.M."/>
            <person name="Onuma R."/>
            <person name="Fujiwara T."/>
            <person name="Yamashita S."/>
            <person name="Jong L.W."/>
            <person name="Tomita R."/>
            <person name="Iwane A.H."/>
            <person name="Miyagishima S.Y."/>
        </authorList>
    </citation>
    <scope>NUCLEOTIDE SEQUENCE</scope>
    <source>
        <strain evidence="9">NBRC 102759</strain>
    </source>
</reference>
<dbReference type="InterPro" id="IPR050078">
    <property type="entry name" value="Ribosomal_L11_MeTrfase_PrmA"/>
</dbReference>
<dbReference type="CDD" id="cd02440">
    <property type="entry name" value="AdoMet_MTases"/>
    <property type="match status" value="1"/>
</dbReference>
<reference evidence="9" key="2">
    <citation type="submission" date="2022-01" db="EMBL/GenBank/DDBJ databases">
        <authorList>
            <person name="Hirooka S."/>
            <person name="Miyagishima S.Y."/>
        </authorList>
    </citation>
    <scope>NUCLEOTIDE SEQUENCE</scope>
    <source>
        <strain evidence="9">NBRC 102759</strain>
    </source>
</reference>
<dbReference type="Pfam" id="PF06325">
    <property type="entry name" value="PrmA"/>
    <property type="match status" value="1"/>
</dbReference>
<proteinExistence type="inferred from homology"/>
<dbReference type="PANTHER" id="PTHR43648">
    <property type="entry name" value="ELECTRON TRANSFER FLAVOPROTEIN BETA SUBUNIT LYSINE METHYLTRANSFERASE"/>
    <property type="match status" value="1"/>
</dbReference>
<dbReference type="SUPFAM" id="SSF53335">
    <property type="entry name" value="S-adenosyl-L-methionine-dependent methyltransferases"/>
    <property type="match status" value="1"/>
</dbReference>
<dbReference type="AlphaFoldDB" id="A0A9C7Q056"/>
<dbReference type="Proteomes" id="UP001061958">
    <property type="component" value="Unassembled WGS sequence"/>
</dbReference>
<dbReference type="PIRSF" id="PIRSF000401">
    <property type="entry name" value="RPL11_MTase"/>
    <property type="match status" value="1"/>
</dbReference>
<dbReference type="GO" id="GO:0032259">
    <property type="term" value="P:methylation"/>
    <property type="evidence" value="ECO:0007669"/>
    <property type="project" value="UniProtKB-KW"/>
</dbReference>
<evidence type="ECO:0000256" key="8">
    <source>
        <dbReference type="ARBA" id="ARBA00042266"/>
    </source>
</evidence>
<dbReference type="EMBL" id="BQMJ01000047">
    <property type="protein sequence ID" value="GJQ13776.1"/>
    <property type="molecule type" value="Genomic_DNA"/>
</dbReference>
<comment type="caution">
    <text evidence="9">The sequence shown here is derived from an EMBL/GenBank/DDBJ whole genome shotgun (WGS) entry which is preliminary data.</text>
</comment>
<evidence type="ECO:0000313" key="10">
    <source>
        <dbReference type="Proteomes" id="UP001061958"/>
    </source>
</evidence>
<evidence type="ECO:0000256" key="3">
    <source>
        <dbReference type="ARBA" id="ARBA00022603"/>
    </source>
</evidence>
<gene>
    <name evidence="9" type="ORF">GpartN1_g5567.t1</name>
</gene>
<keyword evidence="10" id="KW-1185">Reference proteome</keyword>
<evidence type="ECO:0000256" key="4">
    <source>
        <dbReference type="ARBA" id="ARBA00022679"/>
    </source>
</evidence>
<protein>
    <recommendedName>
        <fullName evidence="8">ETFB lysine methyltransferase</fullName>
    </recommendedName>
    <alternativeName>
        <fullName evidence="7">Protein N-lysine methyltransferase METTL20</fullName>
    </alternativeName>
</protein>
<evidence type="ECO:0000256" key="1">
    <source>
        <dbReference type="ARBA" id="ARBA00009741"/>
    </source>
</evidence>
<sequence>MISVMLEFPHPVQVQVVSEWFMSLGACAVEVFNSKVETEYPQYTKAEELNTSLWTSCRTFRVLLPHDVSPEDFLMSLASVSKWNQIKILNKVVVEETDWVERVRDNFRPITIGRLYVRCPWHLFPEPSRGKNELVDMIIHPGMGFGTGEHATTRLCLRWLQRTIQGGEKLLDYGSGSGILCIAASQLGCELCHGVEIDLDSIRNAEENKSLNGISNISFFQPMEAPSFCYDIIIANILFHPLVDLAEKFSQCSRIGTRIALSGILYDQAEILKETYEDVGFRFEDTMIENEWCLITGTKI</sequence>
<dbReference type="InterPro" id="IPR029063">
    <property type="entry name" value="SAM-dependent_MTases_sf"/>
</dbReference>
<comment type="similarity">
    <text evidence="1">Belongs to the methyltransferase superfamily. PrmA family.</text>
</comment>
<keyword evidence="4" id="KW-0808">Transferase</keyword>
<evidence type="ECO:0000256" key="5">
    <source>
        <dbReference type="ARBA" id="ARBA00022691"/>
    </source>
</evidence>
<evidence type="ECO:0000256" key="6">
    <source>
        <dbReference type="ARBA" id="ARBA00037932"/>
    </source>
</evidence>
<dbReference type="InterPro" id="IPR004498">
    <property type="entry name" value="Ribosomal_PrmA_MeTrfase"/>
</dbReference>